<organism evidence="1 2">
    <name type="scientific">Pseudaminobacter soli</name>
    <name type="common">ex Zhang et al. 2022</name>
    <dbReference type="NCBI Taxonomy" id="2831468"/>
    <lineage>
        <taxon>Bacteria</taxon>
        <taxon>Pseudomonadati</taxon>
        <taxon>Pseudomonadota</taxon>
        <taxon>Alphaproteobacteria</taxon>
        <taxon>Hyphomicrobiales</taxon>
        <taxon>Phyllobacteriaceae</taxon>
        <taxon>Pseudaminobacter</taxon>
    </lineage>
</organism>
<keyword evidence="2" id="KW-1185">Reference proteome</keyword>
<dbReference type="EMBL" id="JAGWCR010000001">
    <property type="protein sequence ID" value="MBS3647284.1"/>
    <property type="molecule type" value="Genomic_DNA"/>
</dbReference>
<accession>A0A942I1U0</accession>
<evidence type="ECO:0000313" key="2">
    <source>
        <dbReference type="Proteomes" id="UP000680348"/>
    </source>
</evidence>
<gene>
    <name evidence="1" type="ORF">KEU06_01425</name>
</gene>
<sequence>MSTTPPRIMPALANTGPVEAHDAAGVPRRSVLAMLALLATTGLVPWARAGEDGLSADAT</sequence>
<name>A0A942I1U0_9HYPH</name>
<dbReference type="InterPro" id="IPR006311">
    <property type="entry name" value="TAT_signal"/>
</dbReference>
<dbReference type="AlphaFoldDB" id="A0A942I1U0"/>
<dbReference type="RefSeq" id="WP_188252840.1">
    <property type="nucleotide sequence ID" value="NZ_JABVCF010000001.1"/>
</dbReference>
<dbReference type="PROSITE" id="PS51318">
    <property type="entry name" value="TAT"/>
    <property type="match status" value="1"/>
</dbReference>
<proteinExistence type="predicted"/>
<dbReference type="Proteomes" id="UP000680348">
    <property type="component" value="Unassembled WGS sequence"/>
</dbReference>
<comment type="caution">
    <text evidence="1">The sequence shown here is derived from an EMBL/GenBank/DDBJ whole genome shotgun (WGS) entry which is preliminary data.</text>
</comment>
<reference evidence="1" key="1">
    <citation type="submission" date="2021-04" db="EMBL/GenBank/DDBJ databases">
        <title>Pseudaminobacter soli sp. nov., isolated from paddy soil contaminated by heavy metals.</title>
        <authorList>
            <person name="Zhang K."/>
        </authorList>
    </citation>
    <scope>NUCLEOTIDE SEQUENCE</scope>
    <source>
        <strain evidence="1">19-2017</strain>
    </source>
</reference>
<evidence type="ECO:0000313" key="1">
    <source>
        <dbReference type="EMBL" id="MBS3647284.1"/>
    </source>
</evidence>
<protein>
    <submittedName>
        <fullName evidence="1">Uncharacterized protein</fullName>
    </submittedName>
</protein>